<comment type="similarity">
    <text evidence="2 9">Belongs to the V-ATPase 116 kDa subunit family.</text>
</comment>
<evidence type="ECO:0000256" key="4">
    <source>
        <dbReference type="ARBA" id="ARBA00022692"/>
    </source>
</evidence>
<keyword evidence="6 9" id="KW-1133">Transmembrane helix</keyword>
<dbReference type="STRING" id="38654.A0A1U7RK91"/>
<keyword evidence="8 9" id="KW-0472">Membrane</keyword>
<feature type="transmembrane region" description="Helical" evidence="9">
    <location>
        <begin position="543"/>
        <end position="564"/>
    </location>
</feature>
<dbReference type="InterPro" id="IPR026028">
    <property type="entry name" value="V-type_ATPase_116kDa_su_euka"/>
</dbReference>
<feature type="transmembrane region" description="Helical" evidence="9">
    <location>
        <begin position="746"/>
        <end position="768"/>
    </location>
</feature>
<evidence type="ECO:0000256" key="5">
    <source>
        <dbReference type="ARBA" id="ARBA00022781"/>
    </source>
</evidence>
<feature type="transmembrane region" description="Helical" evidence="9">
    <location>
        <begin position="640"/>
        <end position="660"/>
    </location>
</feature>
<name>A0A1U7RK91_ALLSI</name>
<evidence type="ECO:0000256" key="2">
    <source>
        <dbReference type="ARBA" id="ARBA00009904"/>
    </source>
</evidence>
<dbReference type="PANTHER" id="PTHR11629">
    <property type="entry name" value="VACUOLAR PROTON ATPASES"/>
    <property type="match status" value="1"/>
</dbReference>
<dbReference type="PIRSF" id="PIRSF001293">
    <property type="entry name" value="ATP6V0A1"/>
    <property type="match status" value="1"/>
</dbReference>
<dbReference type="FunCoup" id="A0A1U7RK91">
    <property type="interactions" value="162"/>
</dbReference>
<feature type="transmembrane region" description="Helical" evidence="9">
    <location>
        <begin position="396"/>
        <end position="424"/>
    </location>
</feature>
<dbReference type="GO" id="GO:0000220">
    <property type="term" value="C:vacuolar proton-transporting V-type ATPase, V0 domain"/>
    <property type="evidence" value="ECO:0007669"/>
    <property type="project" value="InterPro"/>
</dbReference>
<feature type="coiled-coil region" evidence="10">
    <location>
        <begin position="49"/>
        <end position="125"/>
    </location>
</feature>
<keyword evidence="5 9" id="KW-0375">Hydrogen ion transport</keyword>
<evidence type="ECO:0000256" key="11">
    <source>
        <dbReference type="SAM" id="MobiDB-lite"/>
    </source>
</evidence>
<feature type="transmembrane region" description="Helical" evidence="9">
    <location>
        <begin position="444"/>
        <end position="464"/>
    </location>
</feature>
<dbReference type="KEGG" id="asn:102383193"/>
<feature type="transmembrane region" description="Helical" evidence="9">
    <location>
        <begin position="570"/>
        <end position="590"/>
    </location>
</feature>
<keyword evidence="4 9" id="KW-0812">Transmembrane</keyword>
<keyword evidence="12" id="KW-1185">Reference proteome</keyword>
<feature type="transmembrane region" description="Helical" evidence="9">
    <location>
        <begin position="774"/>
        <end position="798"/>
    </location>
</feature>
<dbReference type="PANTHER" id="PTHR11629:SF26">
    <property type="entry name" value="V-TYPE PROTON ATPASE 116 KDA SUBUNIT A 4"/>
    <property type="match status" value="1"/>
</dbReference>
<gene>
    <name evidence="13" type="primary">ATP6V0A4</name>
</gene>
<evidence type="ECO:0000256" key="10">
    <source>
        <dbReference type="SAM" id="Coils"/>
    </source>
</evidence>
<comment type="function">
    <text evidence="9">Essential component of the vacuolar proton pump (V-ATPase), a multimeric enzyme that catalyzes the translocation of protons across the membranes. Required for assembly and activity of the V-ATPase.</text>
</comment>
<keyword evidence="10" id="KW-0175">Coiled coil</keyword>
<sequence length="841" mass="96522">MAFRSEEMCLTQLFLQVEAAYCCVAELGELGLVQFRDLNMNVNSFQRKFVNEVRRCESLERILRFLENEMENETVIIKSEKYPETPLPREMIDLETVLEKLEAELQEANQNQQTLKQNFLELTELKHLLKKTQDFFETETSLPDDFFSEDTSGLLELRSTPAAAAAKLGFTAGVIKRERMVPFERLLWRACRGNVYLRYTEMDTPLEDPVTREEVKKNVFIIFYQGEQLRQKIKKICEGFRATVYPCPESATERREMVDGVNTRIEDLNTVITQTESHRQRLLHEAAVNLWTWGIKVKKIKAIYHILNLCNIDVTQQCVIAEIWFPVVDTGRIKRALKQGMERSGSTIAPILTAVQTKMSPPTFNRTNKFTAGFQNIVDAYGVGNYREMNPAPYTIITFPFLFAVMFGDCGHGAVMLGFALWMVTNEKALLAQKSTNEIWNTFFSGRYLILLMGIFSIYTGFIYNDCFSKSLNIFGSSWHIRPMFSNSTWNEHVLEENEALQLDPAVPGVYSGNPYPFGIDPIWNIAKNKLTFLNSYKMKMSVVMGITQMVFGVILSLFNHIYFRRTINIVLQFIPEIIFILCLFGYLLFMIIFKWCYYNVHVSQYAPSILIHFINMFLFNYNDPTNSPLYTHQKEVQSFLVIFALIAIPWMLLIKPFILRANHLKAQRMLQLPPISEGPAGDTEVEITQPNNSKKAGRENHSSGHGGHDDHEEEFNFGDIFVHQAIHTIEYCLGCISNTASYLRLWALSLAHAQLSEVLWTMVMSVGLSSSGWGGLIVVFVIFAVFAVLTIAILLVMEGLSAFLHALRLHWVEFQNKFYVGAGYKFSPFSFYDIINGTEE</sequence>
<protein>
    <recommendedName>
        <fullName evidence="9">V-type proton ATPase subunit a</fullName>
    </recommendedName>
</protein>
<accession>A0A1U7RK91</accession>
<comment type="subcellular location">
    <subcellularLocation>
        <location evidence="1">Membrane</location>
        <topology evidence="1">Multi-pass membrane protein</topology>
    </subcellularLocation>
</comment>
<dbReference type="GO" id="GO:0005886">
    <property type="term" value="C:plasma membrane"/>
    <property type="evidence" value="ECO:0007669"/>
    <property type="project" value="TreeGrafter"/>
</dbReference>
<evidence type="ECO:0000313" key="12">
    <source>
        <dbReference type="Proteomes" id="UP000189705"/>
    </source>
</evidence>
<feature type="region of interest" description="Disordered" evidence="11">
    <location>
        <begin position="682"/>
        <end position="710"/>
    </location>
</feature>
<dbReference type="GO" id="GO:0007035">
    <property type="term" value="P:vacuolar acidification"/>
    <property type="evidence" value="ECO:0007669"/>
    <property type="project" value="TreeGrafter"/>
</dbReference>
<evidence type="ECO:0000256" key="6">
    <source>
        <dbReference type="ARBA" id="ARBA00022989"/>
    </source>
</evidence>
<dbReference type="Proteomes" id="UP000189705">
    <property type="component" value="Unplaced"/>
</dbReference>
<evidence type="ECO:0000313" key="13">
    <source>
        <dbReference type="RefSeq" id="XP_006019618.1"/>
    </source>
</evidence>
<proteinExistence type="inferred from homology"/>
<evidence type="ECO:0000256" key="1">
    <source>
        <dbReference type="ARBA" id="ARBA00004141"/>
    </source>
</evidence>
<dbReference type="InParanoid" id="A0A1U7RK91"/>
<feature type="compositionally biased region" description="Basic and acidic residues" evidence="11">
    <location>
        <begin position="697"/>
        <end position="710"/>
    </location>
</feature>
<dbReference type="GeneID" id="102383193"/>
<dbReference type="RefSeq" id="XP_006019618.1">
    <property type="nucleotide sequence ID" value="XM_006019556.3"/>
</dbReference>
<dbReference type="GO" id="GO:0046961">
    <property type="term" value="F:proton-transporting ATPase activity, rotational mechanism"/>
    <property type="evidence" value="ECO:0007669"/>
    <property type="project" value="InterPro"/>
</dbReference>
<dbReference type="GO" id="GO:0051117">
    <property type="term" value="F:ATPase binding"/>
    <property type="evidence" value="ECO:0007669"/>
    <property type="project" value="TreeGrafter"/>
</dbReference>
<dbReference type="OrthoDB" id="10264220at2759"/>
<evidence type="ECO:0000256" key="7">
    <source>
        <dbReference type="ARBA" id="ARBA00023065"/>
    </source>
</evidence>
<keyword evidence="3 9" id="KW-0813">Transport</keyword>
<evidence type="ECO:0000256" key="3">
    <source>
        <dbReference type="ARBA" id="ARBA00022448"/>
    </source>
</evidence>
<keyword evidence="7 9" id="KW-0406">Ion transport</keyword>
<reference evidence="13" key="1">
    <citation type="submission" date="2025-08" db="UniProtKB">
        <authorList>
            <consortium name="RefSeq"/>
        </authorList>
    </citation>
    <scope>IDENTIFICATION</scope>
</reference>
<evidence type="ECO:0000256" key="8">
    <source>
        <dbReference type="ARBA" id="ARBA00023136"/>
    </source>
</evidence>
<dbReference type="Pfam" id="PF01496">
    <property type="entry name" value="V_ATPase_I"/>
    <property type="match status" value="1"/>
</dbReference>
<dbReference type="AlphaFoldDB" id="A0A1U7RK91"/>
<evidence type="ECO:0000256" key="9">
    <source>
        <dbReference type="RuleBase" id="RU361189"/>
    </source>
</evidence>
<organism evidence="12 13">
    <name type="scientific">Alligator sinensis</name>
    <name type="common">Chinese alligator</name>
    <dbReference type="NCBI Taxonomy" id="38654"/>
    <lineage>
        <taxon>Eukaryota</taxon>
        <taxon>Metazoa</taxon>
        <taxon>Chordata</taxon>
        <taxon>Craniata</taxon>
        <taxon>Vertebrata</taxon>
        <taxon>Euteleostomi</taxon>
        <taxon>Archelosauria</taxon>
        <taxon>Archosauria</taxon>
        <taxon>Crocodylia</taxon>
        <taxon>Alligatoridae</taxon>
        <taxon>Alligatorinae</taxon>
        <taxon>Alligator</taxon>
    </lineage>
</organism>
<dbReference type="InterPro" id="IPR002490">
    <property type="entry name" value="V-ATPase_116kDa_su"/>
</dbReference>
<dbReference type="eggNOG" id="KOG2189">
    <property type="taxonomic scope" value="Eukaryota"/>
</dbReference>
<dbReference type="CTD" id="50617"/>